<dbReference type="Gene3D" id="3.90.550.10">
    <property type="entry name" value="Spore Coat Polysaccharide Biosynthesis Protein SpsA, Chain A"/>
    <property type="match status" value="1"/>
</dbReference>
<dbReference type="EMBL" id="MDHN01000041">
    <property type="protein sequence ID" value="OFC69026.1"/>
    <property type="molecule type" value="Genomic_DNA"/>
</dbReference>
<dbReference type="Proteomes" id="UP000175691">
    <property type="component" value="Unassembled WGS sequence"/>
</dbReference>
<proteinExistence type="inferred from homology"/>
<dbReference type="PANTHER" id="PTHR43179:SF12">
    <property type="entry name" value="GALACTOFURANOSYLTRANSFERASE GLFT2"/>
    <property type="match status" value="1"/>
</dbReference>
<accession>A0A1E7Z672</accession>
<gene>
    <name evidence="4" type="ORF">BFC18_20005</name>
</gene>
<evidence type="ECO:0000313" key="5">
    <source>
        <dbReference type="Proteomes" id="UP000175691"/>
    </source>
</evidence>
<dbReference type="PANTHER" id="PTHR43179">
    <property type="entry name" value="RHAMNOSYLTRANSFERASE WBBL"/>
    <property type="match status" value="1"/>
</dbReference>
<protein>
    <recommendedName>
        <fullName evidence="6">Glycosyltransferase 2-like domain-containing protein</fullName>
    </recommendedName>
</protein>
<name>A0A1E7Z672_9ALTE</name>
<evidence type="ECO:0000256" key="2">
    <source>
        <dbReference type="ARBA" id="ARBA00022676"/>
    </source>
</evidence>
<evidence type="ECO:0000256" key="1">
    <source>
        <dbReference type="ARBA" id="ARBA00006739"/>
    </source>
</evidence>
<comment type="similarity">
    <text evidence="1">Belongs to the glycosyltransferase 2 family.</text>
</comment>
<dbReference type="GO" id="GO:0016757">
    <property type="term" value="F:glycosyltransferase activity"/>
    <property type="evidence" value="ECO:0007669"/>
    <property type="project" value="UniProtKB-KW"/>
</dbReference>
<keyword evidence="5" id="KW-1185">Reference proteome</keyword>
<dbReference type="OrthoDB" id="9771846at2"/>
<dbReference type="SUPFAM" id="SSF53448">
    <property type="entry name" value="Nucleotide-diphospho-sugar transferases"/>
    <property type="match status" value="1"/>
</dbReference>
<sequence>MKPGIVIILFHPDLTHLNKVLSGIEAENLPIILVDNSPEPLVDTFSTEITYLHFPSNIGIAAAQNAGIKVLIECGCSHIALFDQDSDITSALLTGLCDGFSKAQQSVENIAAVGPQIVCEFNAEAVSPAIQHERKISEDFASVKQIIASGMLLNADIFKTVGEKEESLFIDGVDHEWCWRARDKGYQIVKLLNVKMRHRQGDGRKKILGLTFKRGAPIRLYYQARNILILSRRDYVPLYWKCRNLMGLPVRWLINRWVFEQGKIRGRFFLKGLKDGVKGKTGALD</sequence>
<evidence type="ECO:0000256" key="3">
    <source>
        <dbReference type="ARBA" id="ARBA00022679"/>
    </source>
</evidence>
<dbReference type="InterPro" id="IPR029044">
    <property type="entry name" value="Nucleotide-diphossugar_trans"/>
</dbReference>
<evidence type="ECO:0008006" key="6">
    <source>
        <dbReference type="Google" id="ProtNLM"/>
    </source>
</evidence>
<dbReference type="CDD" id="cd02526">
    <property type="entry name" value="GT2_RfbF_like"/>
    <property type="match status" value="1"/>
</dbReference>
<keyword evidence="3" id="KW-0808">Transferase</keyword>
<dbReference type="RefSeq" id="WP_070127162.1">
    <property type="nucleotide sequence ID" value="NZ_MDHN01000041.1"/>
</dbReference>
<comment type="caution">
    <text evidence="4">The sequence shown here is derived from an EMBL/GenBank/DDBJ whole genome shotgun (WGS) entry which is preliminary data.</text>
</comment>
<dbReference type="AlphaFoldDB" id="A0A1E7Z672"/>
<evidence type="ECO:0000313" key="4">
    <source>
        <dbReference type="EMBL" id="OFC69026.1"/>
    </source>
</evidence>
<keyword evidence="2" id="KW-0328">Glycosyltransferase</keyword>
<organism evidence="4 5">
    <name type="scientific">Alteromonas confluentis</name>
    <dbReference type="NCBI Taxonomy" id="1656094"/>
    <lineage>
        <taxon>Bacteria</taxon>
        <taxon>Pseudomonadati</taxon>
        <taxon>Pseudomonadota</taxon>
        <taxon>Gammaproteobacteria</taxon>
        <taxon>Alteromonadales</taxon>
        <taxon>Alteromonadaceae</taxon>
        <taxon>Alteromonas/Salinimonas group</taxon>
        <taxon>Alteromonas</taxon>
    </lineage>
</organism>
<reference evidence="4 5" key="1">
    <citation type="submission" date="2016-08" db="EMBL/GenBank/DDBJ databases">
        <authorList>
            <person name="Seilhamer J.J."/>
        </authorList>
    </citation>
    <scope>NUCLEOTIDE SEQUENCE [LARGE SCALE GENOMIC DNA]</scope>
    <source>
        <strain evidence="4 5">KCTC 42603</strain>
    </source>
</reference>
<dbReference type="STRING" id="1656094.BFC18_20005"/>